<proteinExistence type="predicted"/>
<comment type="caution">
    <text evidence="1">The sequence shown here is derived from an EMBL/GenBank/DDBJ whole genome shotgun (WGS) entry which is preliminary data.</text>
</comment>
<sequence>MFYEVISILNVSKRLEENIETDDKYLDINKVVLKCNNSYVTYFMDPVCFGVGSILSIKQIKKIMKKEDYEIVKQTEKKVQVEFINELIKIRNKKKYDERNMKL</sequence>
<keyword evidence="2" id="KW-1185">Reference proteome</keyword>
<evidence type="ECO:0000313" key="1">
    <source>
        <dbReference type="EMBL" id="EPR79679.1"/>
    </source>
</evidence>
<accession>S7XKW1</accession>
<protein>
    <submittedName>
        <fullName evidence="1">Uncharacterized protein</fullName>
    </submittedName>
</protein>
<dbReference type="OrthoDB" id="2191811at2759"/>
<dbReference type="AlphaFoldDB" id="S7XKW1"/>
<dbReference type="Proteomes" id="UP000014978">
    <property type="component" value="Unassembled WGS sequence"/>
</dbReference>
<dbReference type="EMBL" id="ATCN01000159">
    <property type="protein sequence ID" value="EPR79679.1"/>
    <property type="molecule type" value="Genomic_DNA"/>
</dbReference>
<dbReference type="InParanoid" id="S7XKW1"/>
<reference evidence="2" key="1">
    <citation type="journal article" date="2013" name="PLoS Genet.">
        <title>The genome of Spraguea lophii and the basis of host-microsporidian interactions.</title>
        <authorList>
            <person name="Campbell S.E."/>
            <person name="Williams T.A."/>
            <person name="Yousuf A."/>
            <person name="Soanes D.M."/>
            <person name="Paszkiewicz K.H."/>
            <person name="Williams B.A.P."/>
        </authorList>
    </citation>
    <scope>NUCLEOTIDE SEQUENCE [LARGE SCALE GENOMIC DNA]</scope>
    <source>
        <strain evidence="2">42_110</strain>
    </source>
</reference>
<name>S7XKW1_SPRLO</name>
<dbReference type="VEuPathDB" id="MicrosporidiaDB:SLOPH_686"/>
<evidence type="ECO:0000313" key="2">
    <source>
        <dbReference type="Proteomes" id="UP000014978"/>
    </source>
</evidence>
<gene>
    <name evidence="1" type="ORF">SLOPH_686</name>
</gene>
<organism evidence="1 2">
    <name type="scientific">Spraguea lophii (strain 42_110)</name>
    <name type="common">Microsporidian parasite</name>
    <dbReference type="NCBI Taxonomy" id="1358809"/>
    <lineage>
        <taxon>Eukaryota</taxon>
        <taxon>Fungi</taxon>
        <taxon>Fungi incertae sedis</taxon>
        <taxon>Microsporidia</taxon>
        <taxon>Spragueidae</taxon>
        <taxon>Spraguea</taxon>
    </lineage>
</organism>
<dbReference type="HOGENOM" id="CLU_2265459_0_0_1"/>